<dbReference type="EMBL" id="JADHEC010000005">
    <property type="protein sequence ID" value="MBF2707678.1"/>
    <property type="molecule type" value="Genomic_DNA"/>
</dbReference>
<dbReference type="InterPro" id="IPR036942">
    <property type="entry name" value="Beta-barrel_TonB_sf"/>
</dbReference>
<organism evidence="12 13">
    <name type="scientific">Flavobacterium soyangense</name>
    <dbReference type="NCBI Taxonomy" id="2023265"/>
    <lineage>
        <taxon>Bacteria</taxon>
        <taxon>Pseudomonadati</taxon>
        <taxon>Bacteroidota</taxon>
        <taxon>Flavobacteriia</taxon>
        <taxon>Flavobacteriales</taxon>
        <taxon>Flavobacteriaceae</taxon>
        <taxon>Flavobacterium</taxon>
    </lineage>
</organism>
<evidence type="ECO:0000256" key="1">
    <source>
        <dbReference type="ARBA" id="ARBA00004571"/>
    </source>
</evidence>
<evidence type="ECO:0000256" key="8">
    <source>
        <dbReference type="PROSITE-ProRule" id="PRU01360"/>
    </source>
</evidence>
<gene>
    <name evidence="12" type="ORF">IR213_03605</name>
</gene>
<dbReference type="Gene3D" id="2.170.130.10">
    <property type="entry name" value="TonB-dependent receptor, plug domain"/>
    <property type="match status" value="1"/>
</dbReference>
<keyword evidence="6 8" id="KW-0472">Membrane</keyword>
<evidence type="ECO:0000259" key="10">
    <source>
        <dbReference type="Pfam" id="PF00593"/>
    </source>
</evidence>
<dbReference type="PANTHER" id="PTHR30069:SF36">
    <property type="entry name" value="BLL6948 PROTEIN"/>
    <property type="match status" value="1"/>
</dbReference>
<dbReference type="InterPro" id="IPR039426">
    <property type="entry name" value="TonB-dep_rcpt-like"/>
</dbReference>
<protein>
    <submittedName>
        <fullName evidence="12">TonB-dependent receptor plug domain-containing protein</fullName>
    </submittedName>
</protein>
<dbReference type="GO" id="GO:0015344">
    <property type="term" value="F:siderophore uptake transmembrane transporter activity"/>
    <property type="evidence" value="ECO:0007669"/>
    <property type="project" value="TreeGrafter"/>
</dbReference>
<feature type="domain" description="TonB-dependent receptor plug" evidence="11">
    <location>
        <begin position="107"/>
        <end position="213"/>
    </location>
</feature>
<evidence type="ECO:0000256" key="5">
    <source>
        <dbReference type="ARBA" id="ARBA00023077"/>
    </source>
</evidence>
<dbReference type="InterPro" id="IPR037066">
    <property type="entry name" value="Plug_dom_sf"/>
</dbReference>
<evidence type="ECO:0000256" key="3">
    <source>
        <dbReference type="ARBA" id="ARBA00022452"/>
    </source>
</evidence>
<evidence type="ECO:0000259" key="11">
    <source>
        <dbReference type="Pfam" id="PF07715"/>
    </source>
</evidence>
<dbReference type="RefSeq" id="WP_194310944.1">
    <property type="nucleotide sequence ID" value="NZ_JADHEC010000005.1"/>
</dbReference>
<evidence type="ECO:0000256" key="9">
    <source>
        <dbReference type="RuleBase" id="RU003357"/>
    </source>
</evidence>
<dbReference type="GO" id="GO:0044718">
    <property type="term" value="P:siderophore transmembrane transport"/>
    <property type="evidence" value="ECO:0007669"/>
    <property type="project" value="TreeGrafter"/>
</dbReference>
<dbReference type="GO" id="GO:0009279">
    <property type="term" value="C:cell outer membrane"/>
    <property type="evidence" value="ECO:0007669"/>
    <property type="project" value="UniProtKB-SubCell"/>
</dbReference>
<comment type="subcellular location">
    <subcellularLocation>
        <location evidence="1 8">Cell outer membrane</location>
        <topology evidence="1 8">Multi-pass membrane protein</topology>
    </subcellularLocation>
</comment>
<dbReference type="Gene3D" id="2.40.170.20">
    <property type="entry name" value="TonB-dependent receptor, beta-barrel domain"/>
    <property type="match status" value="1"/>
</dbReference>
<proteinExistence type="inferred from homology"/>
<feature type="domain" description="TonB-dependent receptor-like beta-barrel" evidence="10">
    <location>
        <begin position="327"/>
        <end position="699"/>
    </location>
</feature>
<name>A0A930U6A2_9FLAO</name>
<dbReference type="PROSITE" id="PS52016">
    <property type="entry name" value="TONB_DEPENDENT_REC_3"/>
    <property type="match status" value="1"/>
</dbReference>
<dbReference type="InterPro" id="IPR000531">
    <property type="entry name" value="Beta-barrel_TonB"/>
</dbReference>
<evidence type="ECO:0000313" key="13">
    <source>
        <dbReference type="Proteomes" id="UP000646211"/>
    </source>
</evidence>
<dbReference type="AlphaFoldDB" id="A0A930U6A2"/>
<dbReference type="Pfam" id="PF07715">
    <property type="entry name" value="Plug"/>
    <property type="match status" value="1"/>
</dbReference>
<dbReference type="SUPFAM" id="SSF56935">
    <property type="entry name" value="Porins"/>
    <property type="match status" value="1"/>
</dbReference>
<comment type="caution">
    <text evidence="12">The sequence shown here is derived from an EMBL/GenBank/DDBJ whole genome shotgun (WGS) entry which is preliminary data.</text>
</comment>
<keyword evidence="4 8" id="KW-0812">Transmembrane</keyword>
<keyword evidence="7 8" id="KW-0998">Cell outer membrane</keyword>
<keyword evidence="13" id="KW-1185">Reference proteome</keyword>
<evidence type="ECO:0000256" key="2">
    <source>
        <dbReference type="ARBA" id="ARBA00022448"/>
    </source>
</evidence>
<evidence type="ECO:0000256" key="6">
    <source>
        <dbReference type="ARBA" id="ARBA00023136"/>
    </source>
</evidence>
<keyword evidence="12" id="KW-0675">Receptor</keyword>
<evidence type="ECO:0000313" key="12">
    <source>
        <dbReference type="EMBL" id="MBF2707678.1"/>
    </source>
</evidence>
<evidence type="ECO:0000256" key="4">
    <source>
        <dbReference type="ARBA" id="ARBA00022692"/>
    </source>
</evidence>
<evidence type="ECO:0000256" key="7">
    <source>
        <dbReference type="ARBA" id="ARBA00023237"/>
    </source>
</evidence>
<comment type="similarity">
    <text evidence="8 9">Belongs to the TonB-dependent receptor family.</text>
</comment>
<dbReference type="SUPFAM" id="SSF49464">
    <property type="entry name" value="Carboxypeptidase regulatory domain-like"/>
    <property type="match status" value="1"/>
</dbReference>
<dbReference type="Pfam" id="PF00593">
    <property type="entry name" value="TonB_dep_Rec_b-barrel"/>
    <property type="match status" value="1"/>
</dbReference>
<keyword evidence="3 8" id="KW-1134">Transmembrane beta strand</keyword>
<keyword evidence="5 9" id="KW-0798">TonB box</keyword>
<sequence>MKNFYSLIMFLFCFLAQSQIQKGIIKDSIGNPIENAYVINTNSQSHSHTNEFGSFSIDKTNKGDVLKISAIGFKKADFIFESNDFTIVLQEDVYSLDQVIIQPKLNAMNVISKIDLQTAPVNSSQEVLRKVPGLFIGQHAGGGKAEQLFLRGFDIDHGTDLAVSVDGMPVNMVSHAHGQGYADLHFVIPETIEKIDFGKGTYYANKGDFATAGYVSFITKEKINNNYISVEAGQFNTFKTVGLFNLLDKQKKQNAYFATEYIMTNGPFDSPQNFKRINLFGKYTSVLADNTKFSVNVSHFTSKWDASGQIPQRLIDAGLISRFGAVDNTEGGKTSRSNINISLVKPISESTFLKANAFYSNYNFELYSNFTFFLEDPINGDQIRQKESRNIFGLNTELNKKATNANFQLGFGLRNDATQNTELSHTAQRYTTLNTLKLGNIDQTNIFSYANAEFDFGKLKINPALRFDYFKFEYQDKLAANYSTKTVDKVKFSPKLNFIFTQNNNLQFYLKSGFGFHSNDTRVVVANEGKDPRALLEQAKQILPTAFGTDLGIIAKPFPKLILNGALWILNLQEELVYVGDAATVEISGRTKRMGADFGLRYQFTDYFFFDTDVNYTYARSIDAPKGQNYIPLAPDLTATAGLNSSKYNGFSGGFHFRYLKSRPANEDNSIVAKGYMVSDVNLNYEYKNVTFGFTAENVFNAKWNETQFATESRLKNESQSVEEIHFTPGTPFFLKAKIAYRF</sequence>
<dbReference type="Pfam" id="PF13715">
    <property type="entry name" value="CarbopepD_reg_2"/>
    <property type="match status" value="1"/>
</dbReference>
<accession>A0A930U6A2</accession>
<dbReference type="PANTHER" id="PTHR30069">
    <property type="entry name" value="TONB-DEPENDENT OUTER MEMBRANE RECEPTOR"/>
    <property type="match status" value="1"/>
</dbReference>
<keyword evidence="2 8" id="KW-0813">Transport</keyword>
<dbReference type="InterPro" id="IPR012910">
    <property type="entry name" value="Plug_dom"/>
</dbReference>
<dbReference type="InterPro" id="IPR008969">
    <property type="entry name" value="CarboxyPept-like_regulatory"/>
</dbReference>
<dbReference type="Proteomes" id="UP000646211">
    <property type="component" value="Unassembled WGS sequence"/>
</dbReference>
<reference evidence="12" key="1">
    <citation type="submission" date="2020-11" db="EMBL/GenBank/DDBJ databases">
        <title>Genome of Flavobacterium soyangense.</title>
        <authorList>
            <person name="Liu Q."/>
            <person name="Xin Y.-H."/>
        </authorList>
    </citation>
    <scope>NUCLEOTIDE SEQUENCE</scope>
    <source>
        <strain evidence="12">CGMCC 1.13493</strain>
    </source>
</reference>